<feature type="transmembrane region" description="Helical" evidence="5">
    <location>
        <begin position="328"/>
        <end position="352"/>
    </location>
</feature>
<proteinExistence type="predicted"/>
<sequence>MSVKSRFTFLPFLRWLPEYQRPGVVRTDLLAGLTGAIVVLPQGIAFALLAGMPPHYGLYAAMVPCIIAALFGSSRLMVTGPANAISLTTMALIAPLAIPESQHYVALVLTLSFLIGAIQIALGLGGAGKWVEKVPHSVIVGFTAGAAVLIINSQVGTLLGIDIERGTKVIDTISKTFTSIQHGQWRPEVLLLVLITLVAMRLWKPLNKWVPAMLVAVIVGSVALLVLEKYFPVFDQIRRVSAIPGALPPLSFPQLTLDHLQLLFGPVLVMTLLASTEAMAIARAMALKRNDSFDANQEFIGQGFANVAGSFFSAYPSSGSFNRTGVNLAANAQTPLSAIAAALFLVIILAFVSPLAEYLPYAVVAALLLAVAWNLIDVQQIRHEIRSGPREWIPMLITGLGTILISLEWAVLVGICVAAIAKRWPQSAK</sequence>
<evidence type="ECO:0000313" key="7">
    <source>
        <dbReference type="EMBL" id="XCC58469.1"/>
    </source>
</evidence>
<dbReference type="AlphaFoldDB" id="A0AAU8A442"/>
<evidence type="ECO:0000256" key="5">
    <source>
        <dbReference type="SAM" id="Phobius"/>
    </source>
</evidence>
<protein>
    <submittedName>
        <fullName evidence="7">SulP family inorganic anion transporter</fullName>
    </submittedName>
</protein>
<dbReference type="GO" id="GO:0016020">
    <property type="term" value="C:membrane"/>
    <property type="evidence" value="ECO:0007669"/>
    <property type="project" value="UniProtKB-SubCell"/>
</dbReference>
<reference evidence="7" key="1">
    <citation type="submission" date="2022-06" db="EMBL/GenBank/DDBJ databases">
        <title>New Polynucleobacter species.</title>
        <authorList>
            <person name="Hahn M.W."/>
        </authorList>
    </citation>
    <scope>NUCLEOTIDE SEQUENCE</scope>
    <source>
        <strain evidence="7">UK-FUSCHL-C3</strain>
    </source>
</reference>
<dbReference type="InterPro" id="IPR001902">
    <property type="entry name" value="SLC26A/SulP_fam"/>
</dbReference>
<dbReference type="RefSeq" id="WP_353439715.1">
    <property type="nucleotide sequence ID" value="NZ_CP099959.1"/>
</dbReference>
<evidence type="ECO:0000256" key="4">
    <source>
        <dbReference type="ARBA" id="ARBA00023136"/>
    </source>
</evidence>
<feature type="transmembrane region" description="Helical" evidence="5">
    <location>
        <begin position="29"/>
        <end position="50"/>
    </location>
</feature>
<gene>
    <name evidence="7" type="ORF">NKE59_04075</name>
</gene>
<name>A0AAU8A442_9BURK</name>
<feature type="transmembrane region" description="Helical" evidence="5">
    <location>
        <begin position="210"/>
        <end position="227"/>
    </location>
</feature>
<feature type="transmembrane region" description="Helical" evidence="5">
    <location>
        <begin position="358"/>
        <end position="376"/>
    </location>
</feature>
<feature type="transmembrane region" description="Helical" evidence="5">
    <location>
        <begin position="138"/>
        <end position="161"/>
    </location>
</feature>
<feature type="domain" description="SLC26A/SulP transporter" evidence="6">
    <location>
        <begin position="26"/>
        <end position="397"/>
    </location>
</feature>
<feature type="transmembrane region" description="Helical" evidence="5">
    <location>
        <begin position="56"/>
        <end position="73"/>
    </location>
</feature>
<comment type="subcellular location">
    <subcellularLocation>
        <location evidence="1">Membrane</location>
        <topology evidence="1">Multi-pass membrane protein</topology>
    </subcellularLocation>
</comment>
<organism evidence="7">
    <name type="scientific">Polynucleobacter sp. UK-FUSCHL-C3</name>
    <dbReference type="NCBI Taxonomy" id="2955208"/>
    <lineage>
        <taxon>Bacteria</taxon>
        <taxon>Pseudomonadati</taxon>
        <taxon>Pseudomonadota</taxon>
        <taxon>Betaproteobacteria</taxon>
        <taxon>Burkholderiales</taxon>
        <taxon>Burkholderiaceae</taxon>
        <taxon>Polynucleobacter</taxon>
    </lineage>
</organism>
<dbReference type="EMBL" id="CP099959">
    <property type="protein sequence ID" value="XCC58469.1"/>
    <property type="molecule type" value="Genomic_DNA"/>
</dbReference>
<evidence type="ECO:0000256" key="1">
    <source>
        <dbReference type="ARBA" id="ARBA00004141"/>
    </source>
</evidence>
<accession>A0AAU8A442</accession>
<feature type="transmembrane region" description="Helical" evidence="5">
    <location>
        <begin position="396"/>
        <end position="421"/>
    </location>
</feature>
<evidence type="ECO:0000256" key="3">
    <source>
        <dbReference type="ARBA" id="ARBA00022989"/>
    </source>
</evidence>
<keyword evidence="4 5" id="KW-0472">Membrane</keyword>
<keyword evidence="2 5" id="KW-0812">Transmembrane</keyword>
<keyword evidence="3 5" id="KW-1133">Transmembrane helix</keyword>
<dbReference type="GO" id="GO:0055085">
    <property type="term" value="P:transmembrane transport"/>
    <property type="evidence" value="ECO:0007669"/>
    <property type="project" value="InterPro"/>
</dbReference>
<feature type="transmembrane region" description="Helical" evidence="5">
    <location>
        <begin position="80"/>
        <end position="98"/>
    </location>
</feature>
<dbReference type="PANTHER" id="PTHR11814">
    <property type="entry name" value="SULFATE TRANSPORTER"/>
    <property type="match status" value="1"/>
</dbReference>
<feature type="transmembrane region" description="Helical" evidence="5">
    <location>
        <begin position="104"/>
        <end position="126"/>
    </location>
</feature>
<dbReference type="InterPro" id="IPR011547">
    <property type="entry name" value="SLC26A/SulP_dom"/>
</dbReference>
<evidence type="ECO:0000256" key="2">
    <source>
        <dbReference type="ARBA" id="ARBA00022692"/>
    </source>
</evidence>
<evidence type="ECO:0000259" key="6">
    <source>
        <dbReference type="Pfam" id="PF00916"/>
    </source>
</evidence>
<feature type="transmembrane region" description="Helical" evidence="5">
    <location>
        <begin position="260"/>
        <end position="282"/>
    </location>
</feature>
<dbReference type="Pfam" id="PF00916">
    <property type="entry name" value="Sulfate_transp"/>
    <property type="match status" value="1"/>
</dbReference>